<evidence type="ECO:0000313" key="2">
    <source>
        <dbReference type="EnsemblPlants" id="PGSC0003DMT400080177"/>
    </source>
</evidence>
<reference evidence="3" key="1">
    <citation type="journal article" date="2011" name="Nature">
        <title>Genome sequence and analysis of the tuber crop potato.</title>
        <authorList>
            <consortium name="The Potato Genome Sequencing Consortium"/>
        </authorList>
    </citation>
    <scope>NUCLEOTIDE SEQUENCE [LARGE SCALE GENOMIC DNA]</scope>
    <source>
        <strain evidence="3">cv. DM1-3 516 R44</strain>
    </source>
</reference>
<dbReference type="EnsemblPlants" id="PGSC0003DMT400080177">
    <property type="protein sequence ID" value="PGSC0003DMT400080177"/>
    <property type="gene ID" value="PGSC0003DMG400031211"/>
</dbReference>
<keyword evidence="3" id="KW-1185">Reference proteome</keyword>
<evidence type="ECO:0000313" key="3">
    <source>
        <dbReference type="Proteomes" id="UP000011115"/>
    </source>
</evidence>
<dbReference type="AlphaFoldDB" id="M1D343"/>
<dbReference type="PaxDb" id="4113-PGSC0003DMT400080177"/>
<feature type="transmembrane region" description="Helical" evidence="1">
    <location>
        <begin position="6"/>
        <end position="27"/>
    </location>
</feature>
<name>M1D343_SOLTU</name>
<keyword evidence="1" id="KW-0472">Membrane</keyword>
<proteinExistence type="predicted"/>
<evidence type="ECO:0000256" key="1">
    <source>
        <dbReference type="SAM" id="Phobius"/>
    </source>
</evidence>
<dbReference type="InParanoid" id="M1D343"/>
<reference evidence="2" key="2">
    <citation type="submission" date="2015-06" db="UniProtKB">
        <authorList>
            <consortium name="EnsemblPlants"/>
        </authorList>
    </citation>
    <scope>IDENTIFICATION</scope>
    <source>
        <strain evidence="2">DM1-3 516 R44</strain>
    </source>
</reference>
<organism evidence="2 3">
    <name type="scientific">Solanum tuberosum</name>
    <name type="common">Potato</name>
    <dbReference type="NCBI Taxonomy" id="4113"/>
    <lineage>
        <taxon>Eukaryota</taxon>
        <taxon>Viridiplantae</taxon>
        <taxon>Streptophyta</taxon>
        <taxon>Embryophyta</taxon>
        <taxon>Tracheophyta</taxon>
        <taxon>Spermatophyta</taxon>
        <taxon>Magnoliopsida</taxon>
        <taxon>eudicotyledons</taxon>
        <taxon>Gunneridae</taxon>
        <taxon>Pentapetalae</taxon>
        <taxon>asterids</taxon>
        <taxon>lamiids</taxon>
        <taxon>Solanales</taxon>
        <taxon>Solanaceae</taxon>
        <taxon>Solanoideae</taxon>
        <taxon>Solaneae</taxon>
        <taxon>Solanum</taxon>
    </lineage>
</organism>
<accession>M1D343</accession>
<keyword evidence="1" id="KW-1133">Transmembrane helix</keyword>
<dbReference type="HOGENOM" id="CLU_2642882_0_0_1"/>
<protein>
    <submittedName>
        <fullName evidence="2">Uncharacterized protein</fullName>
    </submittedName>
</protein>
<keyword evidence="1" id="KW-0812">Transmembrane</keyword>
<dbReference type="Gramene" id="PGSC0003DMT400080177">
    <property type="protein sequence ID" value="PGSC0003DMT400080177"/>
    <property type="gene ID" value="PGSC0003DMG400031211"/>
</dbReference>
<dbReference type="Proteomes" id="UP000011115">
    <property type="component" value="Unassembled WGS sequence"/>
</dbReference>
<sequence length="77" mass="8779">MLHDIPPCYMIFCSSITPYLFLFDFLLKFDLSIYYSYVYVRLPTLCVSEDLITKDGKQGRVGILQGKSVKTSTGNLT</sequence>